<accession>A0ABP9BHM9</accession>
<feature type="compositionally biased region" description="Basic and acidic residues" evidence="1">
    <location>
        <begin position="51"/>
        <end position="72"/>
    </location>
</feature>
<reference evidence="3" key="1">
    <citation type="journal article" date="2019" name="Int. J. Syst. Evol. Microbiol.">
        <title>The Global Catalogue of Microorganisms (GCM) 10K type strain sequencing project: providing services to taxonomists for standard genome sequencing and annotation.</title>
        <authorList>
            <consortium name="The Broad Institute Genomics Platform"/>
            <consortium name="The Broad Institute Genome Sequencing Center for Infectious Disease"/>
            <person name="Wu L."/>
            <person name="Ma J."/>
        </authorList>
    </citation>
    <scope>NUCLEOTIDE SEQUENCE [LARGE SCALE GENOMIC DNA]</scope>
    <source>
        <strain evidence="3">JCM 18324</strain>
    </source>
</reference>
<name>A0ABP9BHM9_9ACTN</name>
<evidence type="ECO:0000313" key="2">
    <source>
        <dbReference type="EMBL" id="GAA4795771.1"/>
    </source>
</evidence>
<organism evidence="2 3">
    <name type="scientific">Streptomyces sanyensis</name>
    <dbReference type="NCBI Taxonomy" id="568869"/>
    <lineage>
        <taxon>Bacteria</taxon>
        <taxon>Bacillati</taxon>
        <taxon>Actinomycetota</taxon>
        <taxon>Actinomycetes</taxon>
        <taxon>Kitasatosporales</taxon>
        <taxon>Streptomycetaceae</taxon>
        <taxon>Streptomyces</taxon>
    </lineage>
</organism>
<dbReference type="Proteomes" id="UP001501147">
    <property type="component" value="Unassembled WGS sequence"/>
</dbReference>
<comment type="caution">
    <text evidence="2">The sequence shown here is derived from an EMBL/GenBank/DDBJ whole genome shotgun (WGS) entry which is preliminary data.</text>
</comment>
<evidence type="ECO:0000313" key="3">
    <source>
        <dbReference type="Proteomes" id="UP001501147"/>
    </source>
</evidence>
<evidence type="ECO:0000256" key="1">
    <source>
        <dbReference type="SAM" id="MobiDB-lite"/>
    </source>
</evidence>
<proteinExistence type="predicted"/>
<feature type="region of interest" description="Disordered" evidence="1">
    <location>
        <begin position="51"/>
        <end position="96"/>
    </location>
</feature>
<gene>
    <name evidence="2" type="ORF">GCM10023329_55580</name>
</gene>
<keyword evidence="3" id="KW-1185">Reference proteome</keyword>
<sequence>MLRAIEDGSGITKITTTLAGPPIPCAKLSQAVSSIRWAMFRQALAEHLIRGGRGDRRRRSGEEPRRAADRGDGGPGRQHPVAPGNLVPRDSAQLLV</sequence>
<dbReference type="EMBL" id="BAABJV010000026">
    <property type="protein sequence ID" value="GAA4795771.1"/>
    <property type="molecule type" value="Genomic_DNA"/>
</dbReference>
<protein>
    <submittedName>
        <fullName evidence="2">Uncharacterized protein</fullName>
    </submittedName>
</protein>